<dbReference type="Proteomes" id="UP000177140">
    <property type="component" value="Unassembled WGS sequence"/>
</dbReference>
<evidence type="ECO:0000313" key="3">
    <source>
        <dbReference type="EMBL" id="OHA62526.1"/>
    </source>
</evidence>
<feature type="signal peptide" evidence="2">
    <location>
        <begin position="1"/>
        <end position="22"/>
    </location>
</feature>
<reference evidence="3 4" key="1">
    <citation type="journal article" date="2016" name="Nat. Commun.">
        <title>Thousands of microbial genomes shed light on interconnected biogeochemical processes in an aquifer system.</title>
        <authorList>
            <person name="Anantharaman K."/>
            <person name="Brown C.T."/>
            <person name="Hug L.A."/>
            <person name="Sharon I."/>
            <person name="Castelle C.J."/>
            <person name="Probst A.J."/>
            <person name="Thomas B.C."/>
            <person name="Singh A."/>
            <person name="Wilkins M.J."/>
            <person name="Karaoz U."/>
            <person name="Brodie E.L."/>
            <person name="Williams K.H."/>
            <person name="Hubbard S.S."/>
            <person name="Banfield J.F."/>
        </authorList>
    </citation>
    <scope>NUCLEOTIDE SEQUENCE [LARGE SCALE GENOMIC DNA]</scope>
</reference>
<protein>
    <recommendedName>
        <fullName evidence="5">DUF4178 domain-containing protein</fullName>
    </recommendedName>
</protein>
<organism evidence="3 4">
    <name type="scientific">Candidatus Vogelbacteria bacterium RIFOXYD2_FULL_44_9</name>
    <dbReference type="NCBI Taxonomy" id="1802441"/>
    <lineage>
        <taxon>Bacteria</taxon>
        <taxon>Candidatus Vogeliibacteriota</taxon>
    </lineage>
</organism>
<dbReference type="AlphaFoldDB" id="A0A1G2QPV4"/>
<gene>
    <name evidence="3" type="ORF">A2556_00610</name>
</gene>
<keyword evidence="1" id="KW-0472">Membrane</keyword>
<name>A0A1G2QPV4_9BACT</name>
<evidence type="ECO:0008006" key="5">
    <source>
        <dbReference type="Google" id="ProtNLM"/>
    </source>
</evidence>
<proteinExistence type="predicted"/>
<accession>A0A1G2QPV4</accession>
<evidence type="ECO:0000256" key="1">
    <source>
        <dbReference type="SAM" id="Phobius"/>
    </source>
</evidence>
<sequence>MKRITLAIFVLGLVLVAPVASAHNPRLVFQQATGTVTTIEKPEVSQAFYGLLRGEVEVYNFKLDNAQDFYFSLLAPNVTKAKTDFTARLTGVDIDGKEVWQVLAGKKDWPKYYEEFAGDNYLKGPEKTIYLKAGDYKISVGNPGNIGKYVLVVGTKEAWPPAEIINTLSVLPSLKKDFFETSPWKAYNNRVGLFVLGFSLALIAILILLTWYFGRRFWMAFLIGVLVASGLVFIRVYFSGAEDAWICQNGEWVAHGQPVEVRPDRPCSKQILDTKNVKFQPAPAVAYLVRAYLEKNISSLSPEKEVLGGKFYLTNLEFSDNQTAVVSFEDGHNAFVGLFKFTINEPEQVESLGFEILNKN</sequence>
<keyword evidence="1" id="KW-1133">Transmembrane helix</keyword>
<evidence type="ECO:0000256" key="2">
    <source>
        <dbReference type="SAM" id="SignalP"/>
    </source>
</evidence>
<comment type="caution">
    <text evidence="3">The sequence shown here is derived from an EMBL/GenBank/DDBJ whole genome shotgun (WGS) entry which is preliminary data.</text>
</comment>
<feature type="chain" id="PRO_5009584147" description="DUF4178 domain-containing protein" evidence="2">
    <location>
        <begin position="23"/>
        <end position="360"/>
    </location>
</feature>
<feature type="transmembrane region" description="Helical" evidence="1">
    <location>
        <begin position="220"/>
        <end position="238"/>
    </location>
</feature>
<keyword evidence="1" id="KW-0812">Transmembrane</keyword>
<dbReference type="EMBL" id="MHTM01000011">
    <property type="protein sequence ID" value="OHA62526.1"/>
    <property type="molecule type" value="Genomic_DNA"/>
</dbReference>
<evidence type="ECO:0000313" key="4">
    <source>
        <dbReference type="Proteomes" id="UP000177140"/>
    </source>
</evidence>
<feature type="transmembrane region" description="Helical" evidence="1">
    <location>
        <begin position="191"/>
        <end position="213"/>
    </location>
</feature>
<keyword evidence="2" id="KW-0732">Signal</keyword>